<dbReference type="Proteomes" id="UP000574067">
    <property type="component" value="Unassembled WGS sequence"/>
</dbReference>
<comment type="caution">
    <text evidence="2">The sequence shown here is derived from an EMBL/GenBank/DDBJ whole genome shotgun (WGS) entry which is preliminary data.</text>
</comment>
<name>A0A848FBY4_9BURK</name>
<accession>A0A848FBY4</accession>
<protein>
    <submittedName>
        <fullName evidence="2">Uncharacterized protein</fullName>
    </submittedName>
</protein>
<feature type="region of interest" description="Disordered" evidence="1">
    <location>
        <begin position="45"/>
        <end position="66"/>
    </location>
</feature>
<organism evidence="2 3">
    <name type="scientific">Azohydromonas caseinilytica</name>
    <dbReference type="NCBI Taxonomy" id="2728836"/>
    <lineage>
        <taxon>Bacteria</taxon>
        <taxon>Pseudomonadati</taxon>
        <taxon>Pseudomonadota</taxon>
        <taxon>Betaproteobacteria</taxon>
        <taxon>Burkholderiales</taxon>
        <taxon>Sphaerotilaceae</taxon>
        <taxon>Azohydromonas</taxon>
    </lineage>
</organism>
<dbReference type="EMBL" id="JABBFW010000006">
    <property type="protein sequence ID" value="NML15481.1"/>
    <property type="molecule type" value="Genomic_DNA"/>
</dbReference>
<gene>
    <name evidence="2" type="ORF">HHL10_10890</name>
</gene>
<evidence type="ECO:0000256" key="1">
    <source>
        <dbReference type="SAM" id="MobiDB-lite"/>
    </source>
</evidence>
<evidence type="ECO:0000313" key="2">
    <source>
        <dbReference type="EMBL" id="NML15481.1"/>
    </source>
</evidence>
<keyword evidence="3" id="KW-1185">Reference proteome</keyword>
<evidence type="ECO:0000313" key="3">
    <source>
        <dbReference type="Proteomes" id="UP000574067"/>
    </source>
</evidence>
<proteinExistence type="predicted"/>
<sequence length="224" mass="23247">MSNVPGTAVLFASVIVLLAGCGGSGEDNKASVATTGVSVQAAPAAGLSGAQGRPVQSAAEEKGADAENLSLKQQVAALRRDVADIRAQLARMPTVASSSEAALFNNRPGETEQREFERAQAARVASVEAAFRAEQVDAAWSRNTADSVRAALLQGKQGGADHIRSIECRSHSCRVMVDSDALQPGGAADLPVLVSRLAQTLPKVDVGQIDQGDNRQVSVLYLSK</sequence>
<dbReference type="AlphaFoldDB" id="A0A848FBY4"/>
<reference evidence="2 3" key="1">
    <citation type="submission" date="2020-04" db="EMBL/GenBank/DDBJ databases">
        <title>Azohydromonas sp. isolated from soil.</title>
        <authorList>
            <person name="Dahal R.H."/>
        </authorList>
    </citation>
    <scope>NUCLEOTIDE SEQUENCE [LARGE SCALE GENOMIC DNA]</scope>
    <source>
        <strain evidence="2 3">G-1-1-14</strain>
    </source>
</reference>
<dbReference type="RefSeq" id="WP_169160384.1">
    <property type="nucleotide sequence ID" value="NZ_JABBFW010000006.1"/>
</dbReference>